<sequence>MIADWSSAVVVVAAREVIVFGEGGGEGNEVGCAVIAPGRWVGEAGTTEEGDGIAVFVVEDGELMRCNKERSETDPLFARCGGVDGAAAVEHTVVPDKGTLGDEDGDVATATSVPVWPSKDVLPRILSSLADLLTPSSWRVDWTWECGWGTGTPVAAAGEVACETSAGLAAGVLVLLSGRAVVFVVADGSLEVDGAGCDVDGDPPARSSESNCDASALRDVDQGGVSGSVLVRVERRSRRRPHPEGPHLR</sequence>
<gene>
    <name evidence="2" type="primary">BQ5605_C003g02231</name>
    <name evidence="2" type="ORF">BQ5605_C003G02231</name>
</gene>
<dbReference type="Proteomes" id="UP000249464">
    <property type="component" value="Unassembled WGS sequence"/>
</dbReference>
<proteinExistence type="predicted"/>
<organism evidence="2 3">
    <name type="scientific">Microbotryum silenes-dioicae</name>
    <dbReference type="NCBI Taxonomy" id="796604"/>
    <lineage>
        <taxon>Eukaryota</taxon>
        <taxon>Fungi</taxon>
        <taxon>Dikarya</taxon>
        <taxon>Basidiomycota</taxon>
        <taxon>Pucciniomycotina</taxon>
        <taxon>Microbotryomycetes</taxon>
        <taxon>Microbotryales</taxon>
        <taxon>Microbotryaceae</taxon>
        <taxon>Microbotryum</taxon>
    </lineage>
</organism>
<evidence type="ECO:0000256" key="1">
    <source>
        <dbReference type="SAM" id="MobiDB-lite"/>
    </source>
</evidence>
<keyword evidence="3" id="KW-1185">Reference proteome</keyword>
<name>A0A2X0P3V8_9BASI</name>
<dbReference type="EMBL" id="FQNC01000042">
    <property type="protein sequence ID" value="SGY39528.1"/>
    <property type="molecule type" value="Genomic_DNA"/>
</dbReference>
<reference evidence="2 3" key="1">
    <citation type="submission" date="2016-11" db="EMBL/GenBank/DDBJ databases">
        <authorList>
            <person name="Jaros S."/>
            <person name="Januszkiewicz K."/>
            <person name="Wedrychowicz H."/>
        </authorList>
    </citation>
    <scope>NUCLEOTIDE SEQUENCE [LARGE SCALE GENOMIC DNA]</scope>
</reference>
<accession>A0A2X0P3V8</accession>
<evidence type="ECO:0000313" key="2">
    <source>
        <dbReference type="EMBL" id="SGY39528.1"/>
    </source>
</evidence>
<protein>
    <submittedName>
        <fullName evidence="2">BQ5605_C003g02231 protein</fullName>
    </submittedName>
</protein>
<evidence type="ECO:0000313" key="3">
    <source>
        <dbReference type="Proteomes" id="UP000249464"/>
    </source>
</evidence>
<dbReference type="AlphaFoldDB" id="A0A2X0P3V8"/>
<feature type="region of interest" description="Disordered" evidence="1">
    <location>
        <begin position="200"/>
        <end position="249"/>
    </location>
</feature>